<accession>A0A4R7EX24</accession>
<name>A0A4R7EX24_9FLAO</name>
<dbReference type="Proteomes" id="UP000295215">
    <property type="component" value="Unassembled WGS sequence"/>
</dbReference>
<protein>
    <submittedName>
        <fullName evidence="2">Putative membrane protein</fullName>
    </submittedName>
</protein>
<sequence>MENTENLENKAEVTSDSEPNKTIAILAYITLIGWIVAVVMNNEKKDAFASFHIRQMLGIGCTSLVLAALNVIPILGWTAYVLGMISLSILWFSGLINALTGKEKPVPLLGIKYQEWFKDVKL</sequence>
<dbReference type="OrthoDB" id="6400719at2"/>
<feature type="transmembrane region" description="Helical" evidence="1">
    <location>
        <begin position="78"/>
        <end position="99"/>
    </location>
</feature>
<comment type="caution">
    <text evidence="2">The sequence shown here is derived from an EMBL/GenBank/DDBJ whole genome shotgun (WGS) entry which is preliminary data.</text>
</comment>
<reference evidence="2 3" key="1">
    <citation type="submission" date="2019-03" db="EMBL/GenBank/DDBJ databases">
        <title>Genomic Encyclopedia of Archaeal and Bacterial Type Strains, Phase II (KMG-II): from individual species to whole genera.</title>
        <authorList>
            <person name="Goeker M."/>
        </authorList>
    </citation>
    <scope>NUCLEOTIDE SEQUENCE [LARGE SCALE GENOMIC DNA]</scope>
    <source>
        <strain evidence="2 3">DSM 28213</strain>
    </source>
</reference>
<keyword evidence="1" id="KW-0472">Membrane</keyword>
<evidence type="ECO:0000256" key="1">
    <source>
        <dbReference type="SAM" id="Phobius"/>
    </source>
</evidence>
<gene>
    <name evidence="2" type="ORF">C8P70_11366</name>
</gene>
<keyword evidence="1" id="KW-0812">Transmembrane</keyword>
<proteinExistence type="predicted"/>
<dbReference type="RefSeq" id="WP_133712607.1">
    <property type="nucleotide sequence ID" value="NZ_SOAG01000013.1"/>
</dbReference>
<evidence type="ECO:0000313" key="3">
    <source>
        <dbReference type="Proteomes" id="UP000295215"/>
    </source>
</evidence>
<dbReference type="EMBL" id="SOAG01000013">
    <property type="protein sequence ID" value="TDS58154.1"/>
    <property type="molecule type" value="Genomic_DNA"/>
</dbReference>
<keyword evidence="1" id="KW-1133">Transmembrane helix</keyword>
<dbReference type="AlphaFoldDB" id="A0A4R7EX24"/>
<feature type="transmembrane region" description="Helical" evidence="1">
    <location>
        <begin position="23"/>
        <end position="41"/>
    </location>
</feature>
<keyword evidence="3" id="KW-1185">Reference proteome</keyword>
<evidence type="ECO:0000313" key="2">
    <source>
        <dbReference type="EMBL" id="TDS58154.1"/>
    </source>
</evidence>
<feature type="transmembrane region" description="Helical" evidence="1">
    <location>
        <begin position="53"/>
        <end position="72"/>
    </location>
</feature>
<organism evidence="2 3">
    <name type="scientific">Myroides indicus</name>
    <dbReference type="NCBI Taxonomy" id="1323422"/>
    <lineage>
        <taxon>Bacteria</taxon>
        <taxon>Pseudomonadati</taxon>
        <taxon>Bacteroidota</taxon>
        <taxon>Flavobacteriia</taxon>
        <taxon>Flavobacteriales</taxon>
        <taxon>Flavobacteriaceae</taxon>
        <taxon>Myroides</taxon>
    </lineage>
</organism>